<dbReference type="AlphaFoldDB" id="A0A4Q7P753"/>
<feature type="domain" description="AAA" evidence="1">
    <location>
        <begin position="16"/>
        <end position="145"/>
    </location>
</feature>
<dbReference type="PANTHER" id="PTHR43566:SF1">
    <property type="entry name" value="AAA+ ATPASE DOMAIN-CONTAINING PROTEIN"/>
    <property type="match status" value="1"/>
</dbReference>
<dbReference type="EMBL" id="SGXG01000001">
    <property type="protein sequence ID" value="RZS95845.1"/>
    <property type="molecule type" value="Genomic_DNA"/>
</dbReference>
<dbReference type="Pfam" id="PF13635">
    <property type="entry name" value="DUF4143"/>
    <property type="match status" value="1"/>
</dbReference>
<name>A0A4Q7P753_9BACT</name>
<dbReference type="InterPro" id="IPR027417">
    <property type="entry name" value="P-loop_NTPase"/>
</dbReference>
<sequence length="402" mass="46961">MIRKLFNKLLQHLPKKEFTILTGARQSGKTTLLNNLREYCKQQGIPEIFINLENKILLAELDANPLNLLAYLPSQGVKTIVFLDEIQYLSDPSNFLKLLFDEYNHLVKIVASGSSAFYIDSKFKDSLAGRKRIFNLMTCDFEEYLILSGKEELWDEVVRIKSQPNAKSLKLTELRLEWEAFMLYGGYPAVITENSIPEKIEMLNEIRDSFIKRDIIESGVQNEAVFYRLFQIMASQTGQLVNINELSNTLQSRNETIQSYVGIMEKCFHLSLVRPFFANLRKELVKMPKGYLLDSGLRNALLNNFTPINQRLDKGEVWEQSVFRLLVDKFGLDGIRFWRTADGKEIDFVLSDENPPMAVEAKFDEKMAKLKKYQLFRDTYPDFQFQFAFMHPWSEDFFRKYF</sequence>
<feature type="domain" description="DUF4143" evidence="2">
    <location>
        <begin position="213"/>
        <end position="362"/>
    </location>
</feature>
<proteinExistence type="predicted"/>
<evidence type="ECO:0008006" key="5">
    <source>
        <dbReference type="Google" id="ProtNLM"/>
    </source>
</evidence>
<evidence type="ECO:0000313" key="3">
    <source>
        <dbReference type="EMBL" id="RZS95845.1"/>
    </source>
</evidence>
<keyword evidence="4" id="KW-1185">Reference proteome</keyword>
<protein>
    <recommendedName>
        <fullName evidence="5">AAA+ ATPase domain-containing protein</fullName>
    </recommendedName>
</protein>
<dbReference type="Gene3D" id="3.40.50.300">
    <property type="entry name" value="P-loop containing nucleotide triphosphate hydrolases"/>
    <property type="match status" value="1"/>
</dbReference>
<evidence type="ECO:0000259" key="1">
    <source>
        <dbReference type="Pfam" id="PF13173"/>
    </source>
</evidence>
<accession>A0A4Q7P753</accession>
<dbReference type="OrthoDB" id="9778168at2"/>
<dbReference type="Proteomes" id="UP000292209">
    <property type="component" value="Unassembled WGS sequence"/>
</dbReference>
<evidence type="ECO:0000313" key="4">
    <source>
        <dbReference type="Proteomes" id="UP000292209"/>
    </source>
</evidence>
<dbReference type="PANTHER" id="PTHR43566">
    <property type="entry name" value="CONSERVED PROTEIN"/>
    <property type="match status" value="1"/>
</dbReference>
<organism evidence="3 4">
    <name type="scientific">Cecembia calidifontis</name>
    <dbReference type="NCBI Taxonomy" id="1187080"/>
    <lineage>
        <taxon>Bacteria</taxon>
        <taxon>Pseudomonadati</taxon>
        <taxon>Bacteroidota</taxon>
        <taxon>Cytophagia</taxon>
        <taxon>Cytophagales</taxon>
        <taxon>Cyclobacteriaceae</taxon>
        <taxon>Cecembia</taxon>
    </lineage>
</organism>
<dbReference type="SUPFAM" id="SSF52540">
    <property type="entry name" value="P-loop containing nucleoside triphosphate hydrolases"/>
    <property type="match status" value="1"/>
</dbReference>
<dbReference type="Pfam" id="PF13173">
    <property type="entry name" value="AAA_14"/>
    <property type="match status" value="1"/>
</dbReference>
<evidence type="ECO:0000259" key="2">
    <source>
        <dbReference type="Pfam" id="PF13635"/>
    </source>
</evidence>
<comment type="caution">
    <text evidence="3">The sequence shown here is derived from an EMBL/GenBank/DDBJ whole genome shotgun (WGS) entry which is preliminary data.</text>
</comment>
<dbReference type="RefSeq" id="WP_130274885.1">
    <property type="nucleotide sequence ID" value="NZ_SGXG01000001.1"/>
</dbReference>
<reference evidence="3 4" key="1">
    <citation type="submission" date="2019-02" db="EMBL/GenBank/DDBJ databases">
        <title>Genomic Encyclopedia of Archaeal and Bacterial Type Strains, Phase II (KMG-II): from individual species to whole genera.</title>
        <authorList>
            <person name="Goeker M."/>
        </authorList>
    </citation>
    <scope>NUCLEOTIDE SEQUENCE [LARGE SCALE GENOMIC DNA]</scope>
    <source>
        <strain evidence="3 4">DSM 21411</strain>
    </source>
</reference>
<gene>
    <name evidence="3" type="ORF">BC751_1394</name>
</gene>
<dbReference type="InterPro" id="IPR025420">
    <property type="entry name" value="DUF4143"/>
</dbReference>
<dbReference type="InterPro" id="IPR041682">
    <property type="entry name" value="AAA_14"/>
</dbReference>